<organism evidence="1 2">
    <name type="scientific">Laetiporus sulphureus 93-53</name>
    <dbReference type="NCBI Taxonomy" id="1314785"/>
    <lineage>
        <taxon>Eukaryota</taxon>
        <taxon>Fungi</taxon>
        <taxon>Dikarya</taxon>
        <taxon>Basidiomycota</taxon>
        <taxon>Agaricomycotina</taxon>
        <taxon>Agaricomycetes</taxon>
        <taxon>Polyporales</taxon>
        <taxon>Laetiporus</taxon>
    </lineage>
</organism>
<keyword evidence="2" id="KW-1185">Reference proteome</keyword>
<evidence type="ECO:0008006" key="3">
    <source>
        <dbReference type="Google" id="ProtNLM"/>
    </source>
</evidence>
<sequence length="188" mass="21415">MTSLAASKIAFCDNPACVTWKTAEIPLKMCSRLWNDGLSLMRKICHRSECQKLAWPAHVEQCKALQAARCKLRCAQHHNLWAYIHRWATRNRTPLYNALLAAVYLSESAEAHKQFLLVVKLHYSPSAKHLRQCLILKSASKLLWSEMKSFGSAWMREKLSIICAKREQPESIMNSPQGSLSLASAWSF</sequence>
<dbReference type="EMBL" id="KV427620">
    <property type="protein sequence ID" value="KZT07315.1"/>
    <property type="molecule type" value="Genomic_DNA"/>
</dbReference>
<evidence type="ECO:0000313" key="1">
    <source>
        <dbReference type="EMBL" id="KZT07315.1"/>
    </source>
</evidence>
<gene>
    <name evidence="1" type="ORF">LAESUDRAFT_651784</name>
</gene>
<dbReference type="OrthoDB" id="341421at2759"/>
<dbReference type="InParanoid" id="A0A165ELN1"/>
<proteinExistence type="predicted"/>
<dbReference type="RefSeq" id="XP_040765055.1">
    <property type="nucleotide sequence ID" value="XM_040904317.1"/>
</dbReference>
<protein>
    <recommendedName>
        <fullName evidence="3">MYND-type domain-containing protein</fullName>
    </recommendedName>
</protein>
<reference evidence="1 2" key="1">
    <citation type="journal article" date="2016" name="Mol. Biol. Evol.">
        <title>Comparative Genomics of Early-Diverging Mushroom-Forming Fungi Provides Insights into the Origins of Lignocellulose Decay Capabilities.</title>
        <authorList>
            <person name="Nagy L.G."/>
            <person name="Riley R."/>
            <person name="Tritt A."/>
            <person name="Adam C."/>
            <person name="Daum C."/>
            <person name="Floudas D."/>
            <person name="Sun H."/>
            <person name="Yadav J.S."/>
            <person name="Pangilinan J."/>
            <person name="Larsson K.H."/>
            <person name="Matsuura K."/>
            <person name="Barry K."/>
            <person name="Labutti K."/>
            <person name="Kuo R."/>
            <person name="Ohm R.A."/>
            <person name="Bhattacharya S.S."/>
            <person name="Shirouzu T."/>
            <person name="Yoshinaga Y."/>
            <person name="Martin F.M."/>
            <person name="Grigoriev I.V."/>
            <person name="Hibbett D.S."/>
        </authorList>
    </citation>
    <scope>NUCLEOTIDE SEQUENCE [LARGE SCALE GENOMIC DNA]</scope>
    <source>
        <strain evidence="1 2">93-53</strain>
    </source>
</reference>
<dbReference type="AlphaFoldDB" id="A0A165ELN1"/>
<dbReference type="STRING" id="1314785.A0A165ELN1"/>
<evidence type="ECO:0000313" key="2">
    <source>
        <dbReference type="Proteomes" id="UP000076871"/>
    </source>
</evidence>
<dbReference type="Proteomes" id="UP000076871">
    <property type="component" value="Unassembled WGS sequence"/>
</dbReference>
<name>A0A165ELN1_9APHY</name>
<dbReference type="GeneID" id="63821347"/>
<accession>A0A165ELN1</accession>